<gene>
    <name evidence="2" type="ORF">DPMN_000605</name>
</gene>
<evidence type="ECO:0000256" key="1">
    <source>
        <dbReference type="SAM" id="MobiDB-lite"/>
    </source>
</evidence>
<reference evidence="2" key="1">
    <citation type="journal article" date="2019" name="bioRxiv">
        <title>The Genome of the Zebra Mussel, Dreissena polymorpha: A Resource for Invasive Species Research.</title>
        <authorList>
            <person name="McCartney M.A."/>
            <person name="Auch B."/>
            <person name="Kono T."/>
            <person name="Mallez S."/>
            <person name="Zhang Y."/>
            <person name="Obille A."/>
            <person name="Becker A."/>
            <person name="Abrahante J.E."/>
            <person name="Garbe J."/>
            <person name="Badalamenti J.P."/>
            <person name="Herman A."/>
            <person name="Mangelson H."/>
            <person name="Liachko I."/>
            <person name="Sullivan S."/>
            <person name="Sone E.D."/>
            <person name="Koren S."/>
            <person name="Silverstein K.A.T."/>
            <person name="Beckman K.B."/>
            <person name="Gohl D.M."/>
        </authorList>
    </citation>
    <scope>NUCLEOTIDE SEQUENCE</scope>
    <source>
        <strain evidence="2">Duluth1</strain>
        <tissue evidence="2">Whole animal</tissue>
    </source>
</reference>
<name>A0A9D4MG59_DREPO</name>
<evidence type="ECO:0000313" key="3">
    <source>
        <dbReference type="Proteomes" id="UP000828390"/>
    </source>
</evidence>
<organism evidence="2 3">
    <name type="scientific">Dreissena polymorpha</name>
    <name type="common">Zebra mussel</name>
    <name type="synonym">Mytilus polymorpha</name>
    <dbReference type="NCBI Taxonomy" id="45954"/>
    <lineage>
        <taxon>Eukaryota</taxon>
        <taxon>Metazoa</taxon>
        <taxon>Spiralia</taxon>
        <taxon>Lophotrochozoa</taxon>
        <taxon>Mollusca</taxon>
        <taxon>Bivalvia</taxon>
        <taxon>Autobranchia</taxon>
        <taxon>Heteroconchia</taxon>
        <taxon>Euheterodonta</taxon>
        <taxon>Imparidentia</taxon>
        <taxon>Neoheterodontei</taxon>
        <taxon>Myida</taxon>
        <taxon>Dreissenoidea</taxon>
        <taxon>Dreissenidae</taxon>
        <taxon>Dreissena</taxon>
    </lineage>
</organism>
<comment type="caution">
    <text evidence="2">The sequence shown here is derived from an EMBL/GenBank/DDBJ whole genome shotgun (WGS) entry which is preliminary data.</text>
</comment>
<feature type="region of interest" description="Disordered" evidence="1">
    <location>
        <begin position="55"/>
        <end position="80"/>
    </location>
</feature>
<dbReference type="Proteomes" id="UP000828390">
    <property type="component" value="Unassembled WGS sequence"/>
</dbReference>
<evidence type="ECO:0000313" key="2">
    <source>
        <dbReference type="EMBL" id="KAH3876755.1"/>
    </source>
</evidence>
<accession>A0A9D4MG59</accession>
<keyword evidence="3" id="KW-1185">Reference proteome</keyword>
<protein>
    <submittedName>
        <fullName evidence="2">Uncharacterized protein</fullName>
    </submittedName>
</protein>
<sequence>MIRMKRQNRRSKQRCRTDNISDRVVKRVSGRSKYESVGRLIIELLSCPKSTETYLSKDRDVPTHSDTYAYPTRSYKQRKA</sequence>
<reference evidence="2" key="2">
    <citation type="submission" date="2020-11" db="EMBL/GenBank/DDBJ databases">
        <authorList>
            <person name="McCartney M.A."/>
            <person name="Auch B."/>
            <person name="Kono T."/>
            <person name="Mallez S."/>
            <person name="Becker A."/>
            <person name="Gohl D.M."/>
            <person name="Silverstein K.A.T."/>
            <person name="Koren S."/>
            <person name="Bechman K.B."/>
            <person name="Herman A."/>
            <person name="Abrahante J.E."/>
            <person name="Garbe J."/>
        </authorList>
    </citation>
    <scope>NUCLEOTIDE SEQUENCE</scope>
    <source>
        <strain evidence="2">Duluth1</strain>
        <tissue evidence="2">Whole animal</tissue>
    </source>
</reference>
<dbReference type="AlphaFoldDB" id="A0A9D4MG59"/>
<proteinExistence type="predicted"/>
<dbReference type="EMBL" id="JAIWYP010000001">
    <property type="protein sequence ID" value="KAH3876755.1"/>
    <property type="molecule type" value="Genomic_DNA"/>
</dbReference>